<organism evidence="2 3">
    <name type="scientific">Rhodococcus baikonurensis</name>
    <dbReference type="NCBI Taxonomy" id="172041"/>
    <lineage>
        <taxon>Bacteria</taxon>
        <taxon>Bacillati</taxon>
        <taxon>Actinomycetota</taxon>
        <taxon>Actinomycetes</taxon>
        <taxon>Mycobacteriales</taxon>
        <taxon>Nocardiaceae</taxon>
        <taxon>Rhodococcus</taxon>
        <taxon>Rhodococcus erythropolis group</taxon>
    </lineage>
</organism>
<accession>A0ABV5XS01</accession>
<feature type="region of interest" description="Disordered" evidence="1">
    <location>
        <begin position="1"/>
        <end position="23"/>
    </location>
</feature>
<dbReference type="RefSeq" id="WP_311052912.1">
    <property type="nucleotide sequence ID" value="NZ_JBHMAS010000107.1"/>
</dbReference>
<proteinExistence type="predicted"/>
<reference evidence="2 3" key="1">
    <citation type="submission" date="2024-09" db="EMBL/GenBank/DDBJ databases">
        <authorList>
            <person name="Sun Q."/>
            <person name="Mori K."/>
        </authorList>
    </citation>
    <scope>NUCLEOTIDE SEQUENCE [LARGE SCALE GENOMIC DNA]</scope>
    <source>
        <strain evidence="2 3">JCM 11411</strain>
    </source>
</reference>
<dbReference type="EMBL" id="JBHMAS010000107">
    <property type="protein sequence ID" value="MFB9785260.1"/>
    <property type="molecule type" value="Genomic_DNA"/>
</dbReference>
<keyword evidence="3" id="KW-1185">Reference proteome</keyword>
<evidence type="ECO:0000313" key="3">
    <source>
        <dbReference type="Proteomes" id="UP001589587"/>
    </source>
</evidence>
<evidence type="ECO:0000256" key="1">
    <source>
        <dbReference type="SAM" id="MobiDB-lite"/>
    </source>
</evidence>
<sequence>MPENTINSDDTVEDGTDANGPFRKMTPAKDIAHCSACGRQTEVVIIRDPDTDDETWYGLCCDAYGDDFPDSVRFPFGR</sequence>
<gene>
    <name evidence="2" type="ORF">ACFFQ6_36785</name>
</gene>
<evidence type="ECO:0000313" key="2">
    <source>
        <dbReference type="EMBL" id="MFB9785260.1"/>
    </source>
</evidence>
<dbReference type="Proteomes" id="UP001589587">
    <property type="component" value="Unassembled WGS sequence"/>
</dbReference>
<protein>
    <submittedName>
        <fullName evidence="2">Uncharacterized protein</fullName>
    </submittedName>
</protein>
<name>A0ABV5XS01_9NOCA</name>
<comment type="caution">
    <text evidence="2">The sequence shown here is derived from an EMBL/GenBank/DDBJ whole genome shotgun (WGS) entry which is preliminary data.</text>
</comment>